<evidence type="ECO:0000313" key="2">
    <source>
        <dbReference type="EMBL" id="MBB5431745.1"/>
    </source>
</evidence>
<evidence type="ECO:0000256" key="1">
    <source>
        <dbReference type="SAM" id="Phobius"/>
    </source>
</evidence>
<reference evidence="2 3" key="1">
    <citation type="submission" date="2020-08" db="EMBL/GenBank/DDBJ databases">
        <title>Sequencing the genomes of 1000 actinobacteria strains.</title>
        <authorList>
            <person name="Klenk H.-P."/>
        </authorList>
    </citation>
    <scope>NUCLEOTIDE SEQUENCE [LARGE SCALE GENOMIC DNA]</scope>
    <source>
        <strain evidence="2 3">DSM 44551</strain>
    </source>
</reference>
<keyword evidence="1" id="KW-1133">Transmembrane helix</keyword>
<keyword evidence="3" id="KW-1185">Reference proteome</keyword>
<keyword evidence="1" id="KW-0812">Transmembrane</keyword>
<evidence type="ECO:0000313" key="3">
    <source>
        <dbReference type="Proteomes" id="UP000572635"/>
    </source>
</evidence>
<accession>A0A7W8QL23</accession>
<dbReference type="AlphaFoldDB" id="A0A7W8QL23"/>
<keyword evidence="1" id="KW-0472">Membrane</keyword>
<dbReference type="EMBL" id="JACHDB010000001">
    <property type="protein sequence ID" value="MBB5431745.1"/>
    <property type="molecule type" value="Genomic_DNA"/>
</dbReference>
<feature type="transmembrane region" description="Helical" evidence="1">
    <location>
        <begin position="5"/>
        <end position="25"/>
    </location>
</feature>
<organism evidence="2 3">
    <name type="scientific">Nocardiopsis composta</name>
    <dbReference type="NCBI Taxonomy" id="157465"/>
    <lineage>
        <taxon>Bacteria</taxon>
        <taxon>Bacillati</taxon>
        <taxon>Actinomycetota</taxon>
        <taxon>Actinomycetes</taxon>
        <taxon>Streptosporangiales</taxon>
        <taxon>Nocardiopsidaceae</taxon>
        <taxon>Nocardiopsis</taxon>
    </lineage>
</organism>
<protein>
    <submittedName>
        <fullName evidence="2">Uncharacterized protein</fullName>
    </submittedName>
</protein>
<dbReference type="Proteomes" id="UP000572635">
    <property type="component" value="Unassembled WGS sequence"/>
</dbReference>
<sequence>MGRIFLIALAVFLAFFVAGWLFGILMVLLKWVLIIGLVAFGFIAVSRFLKQKN</sequence>
<name>A0A7W8QL23_9ACTN</name>
<comment type="caution">
    <text evidence="2">The sequence shown here is derived from an EMBL/GenBank/DDBJ whole genome shotgun (WGS) entry which is preliminary data.</text>
</comment>
<proteinExistence type="predicted"/>
<feature type="transmembrane region" description="Helical" evidence="1">
    <location>
        <begin position="31"/>
        <end position="49"/>
    </location>
</feature>
<dbReference type="RefSeq" id="WP_184391410.1">
    <property type="nucleotide sequence ID" value="NZ_BAAAJD010000099.1"/>
</dbReference>
<gene>
    <name evidence="2" type="ORF">HDA36_001829</name>
</gene>